<sequence>MAQSTPTGSAIVTGAGSGINLSFAKLLLQNGYNVLIADLKLDQDAETLVKQYKTKRGPRAVFVHTDVRDWAQLRHMFIVAEMEFGSVEIVCPGAGVFEPAQSSFWAPPGSKGCVDSPMRNGYASLDINLIHPIYTTQLAIAHFMKHKNACATHRKKHIIQVASIAGEMALLALPLYAIAKRGLISLAQSLAPLDTLGIRVTGIAPGIVKTPIWSQDKLALVDESTDEWVNADRVAKVMFDLVSKDRIQVSAQESVAVHGGTVLELSQSLREVHLYNDPGPLNRPGNTVSHLESANEQILQLVGSEGWKSWKDDRR</sequence>
<evidence type="ECO:0000313" key="4">
    <source>
        <dbReference type="EMBL" id="PYH91852.1"/>
    </source>
</evidence>
<dbReference type="GO" id="GO:0005737">
    <property type="term" value="C:cytoplasm"/>
    <property type="evidence" value="ECO:0007669"/>
    <property type="project" value="TreeGrafter"/>
</dbReference>
<dbReference type="InterPro" id="IPR002347">
    <property type="entry name" value="SDR_fam"/>
</dbReference>
<protein>
    <submittedName>
        <fullName evidence="4">NAD-dependent 15-hydroxyprostaglandin dehydrogenase</fullName>
    </submittedName>
</protein>
<keyword evidence="3" id="KW-0560">Oxidoreductase</keyword>
<dbReference type="InterPro" id="IPR036291">
    <property type="entry name" value="NAD(P)-bd_dom_sf"/>
</dbReference>
<dbReference type="Proteomes" id="UP000247810">
    <property type="component" value="Unassembled WGS sequence"/>
</dbReference>
<dbReference type="VEuPathDB" id="FungiDB:BO71DRAFT_421241"/>
<dbReference type="STRING" id="1448320.A0A319ELL8"/>
<dbReference type="EMBL" id="KZ825932">
    <property type="protein sequence ID" value="PYH91852.1"/>
    <property type="molecule type" value="Genomic_DNA"/>
</dbReference>
<dbReference type="GO" id="GO:0016616">
    <property type="term" value="F:oxidoreductase activity, acting on the CH-OH group of donors, NAD or NADP as acceptor"/>
    <property type="evidence" value="ECO:0007669"/>
    <property type="project" value="TreeGrafter"/>
</dbReference>
<dbReference type="InterPro" id="IPR020904">
    <property type="entry name" value="Sc_DH/Rdtase_CS"/>
</dbReference>
<dbReference type="PANTHER" id="PTHR44229:SF4">
    <property type="entry name" value="15-HYDROXYPROSTAGLANDIN DEHYDROGENASE [NAD(+)]"/>
    <property type="match status" value="1"/>
</dbReference>
<dbReference type="Pfam" id="PF00106">
    <property type="entry name" value="adh_short"/>
    <property type="match status" value="1"/>
</dbReference>
<dbReference type="PRINTS" id="PR00081">
    <property type="entry name" value="GDHRDH"/>
</dbReference>
<dbReference type="GO" id="GO:0044550">
    <property type="term" value="P:secondary metabolite biosynthetic process"/>
    <property type="evidence" value="ECO:0007669"/>
    <property type="project" value="UniProtKB-ARBA"/>
</dbReference>
<keyword evidence="2" id="KW-0521">NADP</keyword>
<evidence type="ECO:0000313" key="5">
    <source>
        <dbReference type="Proteomes" id="UP000247810"/>
    </source>
</evidence>
<dbReference type="Gene3D" id="3.40.50.720">
    <property type="entry name" value="NAD(P)-binding Rossmann-like Domain"/>
    <property type="match status" value="1"/>
</dbReference>
<dbReference type="PROSITE" id="PS00061">
    <property type="entry name" value="ADH_SHORT"/>
    <property type="match status" value="1"/>
</dbReference>
<evidence type="ECO:0000256" key="2">
    <source>
        <dbReference type="ARBA" id="ARBA00022857"/>
    </source>
</evidence>
<evidence type="ECO:0000256" key="1">
    <source>
        <dbReference type="ARBA" id="ARBA00006484"/>
    </source>
</evidence>
<comment type="similarity">
    <text evidence="1">Belongs to the short-chain dehydrogenases/reductases (SDR) family.</text>
</comment>
<dbReference type="SUPFAM" id="SSF51735">
    <property type="entry name" value="NAD(P)-binding Rossmann-fold domains"/>
    <property type="match status" value="1"/>
</dbReference>
<organism evidence="4 5">
    <name type="scientific">Aspergillus ellipticus CBS 707.79</name>
    <dbReference type="NCBI Taxonomy" id="1448320"/>
    <lineage>
        <taxon>Eukaryota</taxon>
        <taxon>Fungi</taxon>
        <taxon>Dikarya</taxon>
        <taxon>Ascomycota</taxon>
        <taxon>Pezizomycotina</taxon>
        <taxon>Eurotiomycetes</taxon>
        <taxon>Eurotiomycetidae</taxon>
        <taxon>Eurotiales</taxon>
        <taxon>Aspergillaceae</taxon>
        <taxon>Aspergillus</taxon>
        <taxon>Aspergillus subgen. Circumdati</taxon>
    </lineage>
</organism>
<reference evidence="4 5" key="1">
    <citation type="submission" date="2018-02" db="EMBL/GenBank/DDBJ databases">
        <title>The genomes of Aspergillus section Nigri reveals drivers in fungal speciation.</title>
        <authorList>
            <consortium name="DOE Joint Genome Institute"/>
            <person name="Vesth T.C."/>
            <person name="Nybo J."/>
            <person name="Theobald S."/>
            <person name="Brandl J."/>
            <person name="Frisvad J.C."/>
            <person name="Nielsen K.F."/>
            <person name="Lyhne E.K."/>
            <person name="Kogle M.E."/>
            <person name="Kuo A."/>
            <person name="Riley R."/>
            <person name="Clum A."/>
            <person name="Nolan M."/>
            <person name="Lipzen A."/>
            <person name="Salamov A."/>
            <person name="Henrissat B."/>
            <person name="Wiebenga A."/>
            <person name="De vries R.P."/>
            <person name="Grigoriev I.V."/>
            <person name="Mortensen U.H."/>
            <person name="Andersen M.R."/>
            <person name="Baker S.E."/>
        </authorList>
    </citation>
    <scope>NUCLEOTIDE SEQUENCE [LARGE SCALE GENOMIC DNA]</scope>
    <source>
        <strain evidence="4 5">CBS 707.79</strain>
    </source>
</reference>
<name>A0A319ELL8_9EURO</name>
<accession>A0A319ELL8</accession>
<dbReference type="PANTHER" id="PTHR44229">
    <property type="entry name" value="15-HYDROXYPROSTAGLANDIN DEHYDROGENASE [NAD(+)]"/>
    <property type="match status" value="1"/>
</dbReference>
<gene>
    <name evidence="4" type="ORF">BO71DRAFT_421241</name>
</gene>
<dbReference type="AlphaFoldDB" id="A0A319ELL8"/>
<evidence type="ECO:0000256" key="3">
    <source>
        <dbReference type="ARBA" id="ARBA00023002"/>
    </source>
</evidence>
<dbReference type="OrthoDB" id="5296at2759"/>
<keyword evidence="5" id="KW-1185">Reference proteome</keyword>
<proteinExistence type="inferred from homology"/>